<dbReference type="Proteomes" id="UP000475862">
    <property type="component" value="Unassembled WGS sequence"/>
</dbReference>
<keyword evidence="1" id="KW-1133">Transmembrane helix</keyword>
<keyword evidence="1" id="KW-0812">Transmembrane</keyword>
<dbReference type="AlphaFoldDB" id="A0A6G0UAW1"/>
<evidence type="ECO:0000313" key="2">
    <source>
        <dbReference type="EMBL" id="KAE9545452.1"/>
    </source>
</evidence>
<evidence type="ECO:0000256" key="1">
    <source>
        <dbReference type="SAM" id="Phobius"/>
    </source>
</evidence>
<keyword evidence="3" id="KW-1185">Reference proteome</keyword>
<sequence length="201" mass="24033">MYEIFRFDISAVTNLYTRSLELKFFLTTLYFLLFLSSYTDFSCIDETIKINAPLNKSLLKNDQLFLIEKNISYKIFDGLQKILNKKLYILFLSKLSIICYQLFGKYCFLIYLLLLNDLDLVLFLRAFPRFIIFNSLTSSSYFFFIFFTLSMCSAIDFFTEIKRIEYCIVYCLVLLTIFKCPRYYQQEILSCNLVYKTMQIP</sequence>
<evidence type="ECO:0000313" key="3">
    <source>
        <dbReference type="Proteomes" id="UP000475862"/>
    </source>
</evidence>
<feature type="transmembrane region" description="Helical" evidence="1">
    <location>
        <begin position="87"/>
        <end position="114"/>
    </location>
</feature>
<dbReference type="EMBL" id="VYZN01000001">
    <property type="protein sequence ID" value="KAE9545452.1"/>
    <property type="molecule type" value="Genomic_DNA"/>
</dbReference>
<organism evidence="2 3">
    <name type="scientific">Aphis glycines</name>
    <name type="common">Soybean aphid</name>
    <dbReference type="NCBI Taxonomy" id="307491"/>
    <lineage>
        <taxon>Eukaryota</taxon>
        <taxon>Metazoa</taxon>
        <taxon>Ecdysozoa</taxon>
        <taxon>Arthropoda</taxon>
        <taxon>Hexapoda</taxon>
        <taxon>Insecta</taxon>
        <taxon>Pterygota</taxon>
        <taxon>Neoptera</taxon>
        <taxon>Paraneoptera</taxon>
        <taxon>Hemiptera</taxon>
        <taxon>Sternorrhyncha</taxon>
        <taxon>Aphidomorpha</taxon>
        <taxon>Aphidoidea</taxon>
        <taxon>Aphididae</taxon>
        <taxon>Aphidini</taxon>
        <taxon>Aphis</taxon>
        <taxon>Aphis</taxon>
    </lineage>
</organism>
<comment type="caution">
    <text evidence="2">The sequence shown here is derived from an EMBL/GenBank/DDBJ whole genome shotgun (WGS) entry which is preliminary data.</text>
</comment>
<accession>A0A6G0UAW1</accession>
<reference evidence="2 3" key="1">
    <citation type="submission" date="2019-08" db="EMBL/GenBank/DDBJ databases">
        <title>The genome of the soybean aphid Biotype 1, its phylome, world population structure and adaptation to the North American continent.</title>
        <authorList>
            <person name="Giordano R."/>
            <person name="Donthu R.K."/>
            <person name="Hernandez A.G."/>
            <person name="Wright C.L."/>
            <person name="Zimin A.V."/>
        </authorList>
    </citation>
    <scope>NUCLEOTIDE SEQUENCE [LARGE SCALE GENOMIC DNA]</scope>
    <source>
        <tissue evidence="2">Whole aphids</tissue>
    </source>
</reference>
<keyword evidence="1" id="KW-0472">Membrane</keyword>
<protein>
    <submittedName>
        <fullName evidence="2">Uncharacterized protein</fullName>
    </submittedName>
</protein>
<gene>
    <name evidence="2" type="ORF">AGLY_000995</name>
</gene>
<feature type="transmembrane region" description="Helical" evidence="1">
    <location>
        <begin position="126"/>
        <end position="152"/>
    </location>
</feature>
<proteinExistence type="predicted"/>
<name>A0A6G0UAW1_APHGL</name>